<dbReference type="PANTHER" id="PTHR24305:SF237">
    <property type="entry name" value="CYTOCHROME P450 MONOOXYGENASE ATNE-RELATED"/>
    <property type="match status" value="1"/>
</dbReference>
<dbReference type="InterPro" id="IPR002401">
    <property type="entry name" value="Cyt_P450_E_grp-I"/>
</dbReference>
<keyword evidence="4 8" id="KW-0479">Metal-binding</keyword>
<evidence type="ECO:0000256" key="7">
    <source>
        <dbReference type="ARBA" id="ARBA00023033"/>
    </source>
</evidence>
<evidence type="ECO:0000256" key="3">
    <source>
        <dbReference type="ARBA" id="ARBA00022617"/>
    </source>
</evidence>
<sequence length="440" mass="49647">MPDIATRDFVRYGPNRILVNSAAGLKDIYGHGKNVRKSPAYRALIHRVPSTFTLVDKREHSWKRRILAQGFTTSTLRDLEPHILGKIDRFCKCMLEHGEGRPQQGGWSSPQNLSDWCSYLSFEIMASVVFGQKYDMLGSEEHRHLIKDIQKSNIRVSVLYNYITLRSLHLDRLLFPESMKGRRHSSNLFHLLKTFRDPESGRQFHAAELRAEAATLIAADADTCIMKPEGLETTSSAMAATFFYLSHFPVVQSTLAEEIRTTFDSVDSIHMGPQLKSCRYLDACIYESLRMSPPVSSPTWRQVENRGALIDGRFLEPGCDVGTSIYAIHHNPRIFQDHGTFDPSRWLEPDSRAIRAAFAPFSIGPRACVGRSLALAELAMVVASVVWRYDLRLADGSLGRVGEGGKELGRGRERVQEFQLYDHIAAATDGPYVEFRAREA</sequence>
<gene>
    <name evidence="10" type="ORF">EYZ11_004222</name>
</gene>
<dbReference type="InterPro" id="IPR050121">
    <property type="entry name" value="Cytochrome_P450_monoxygenase"/>
</dbReference>
<dbReference type="AlphaFoldDB" id="A0A4S3JNI3"/>
<dbReference type="GO" id="GO:0005506">
    <property type="term" value="F:iron ion binding"/>
    <property type="evidence" value="ECO:0007669"/>
    <property type="project" value="InterPro"/>
</dbReference>
<proteinExistence type="inferred from homology"/>
<evidence type="ECO:0000313" key="11">
    <source>
        <dbReference type="Proteomes" id="UP000308092"/>
    </source>
</evidence>
<evidence type="ECO:0000256" key="2">
    <source>
        <dbReference type="ARBA" id="ARBA00010617"/>
    </source>
</evidence>
<dbReference type="PROSITE" id="PS00086">
    <property type="entry name" value="CYTOCHROME_P450"/>
    <property type="match status" value="1"/>
</dbReference>
<keyword evidence="6 8" id="KW-0408">Iron</keyword>
<evidence type="ECO:0008006" key="12">
    <source>
        <dbReference type="Google" id="ProtNLM"/>
    </source>
</evidence>
<dbReference type="PRINTS" id="PR00463">
    <property type="entry name" value="EP450I"/>
</dbReference>
<dbReference type="Proteomes" id="UP000308092">
    <property type="component" value="Unassembled WGS sequence"/>
</dbReference>
<dbReference type="CDD" id="cd11061">
    <property type="entry name" value="CYP67-like"/>
    <property type="match status" value="1"/>
</dbReference>
<evidence type="ECO:0000256" key="5">
    <source>
        <dbReference type="ARBA" id="ARBA00023002"/>
    </source>
</evidence>
<organism evidence="10 11">
    <name type="scientific">Aspergillus tanneri</name>
    <dbReference type="NCBI Taxonomy" id="1220188"/>
    <lineage>
        <taxon>Eukaryota</taxon>
        <taxon>Fungi</taxon>
        <taxon>Dikarya</taxon>
        <taxon>Ascomycota</taxon>
        <taxon>Pezizomycotina</taxon>
        <taxon>Eurotiomycetes</taxon>
        <taxon>Eurotiomycetidae</taxon>
        <taxon>Eurotiales</taxon>
        <taxon>Aspergillaceae</taxon>
        <taxon>Aspergillus</taxon>
        <taxon>Aspergillus subgen. Circumdati</taxon>
    </lineage>
</organism>
<dbReference type="InterPro" id="IPR001128">
    <property type="entry name" value="Cyt_P450"/>
</dbReference>
<feature type="binding site" description="axial binding residue" evidence="8">
    <location>
        <position position="368"/>
    </location>
    <ligand>
        <name>heme</name>
        <dbReference type="ChEBI" id="CHEBI:30413"/>
    </ligand>
    <ligandPart>
        <name>Fe</name>
        <dbReference type="ChEBI" id="CHEBI:18248"/>
    </ligandPart>
</feature>
<keyword evidence="11" id="KW-1185">Reference proteome</keyword>
<evidence type="ECO:0000313" key="10">
    <source>
        <dbReference type="EMBL" id="THC96317.1"/>
    </source>
</evidence>
<dbReference type="InterPro" id="IPR036396">
    <property type="entry name" value="Cyt_P450_sf"/>
</dbReference>
<comment type="caution">
    <text evidence="10">The sequence shown here is derived from an EMBL/GenBank/DDBJ whole genome shotgun (WGS) entry which is preliminary data.</text>
</comment>
<dbReference type="EMBL" id="SOSA01000119">
    <property type="protein sequence ID" value="THC96317.1"/>
    <property type="molecule type" value="Genomic_DNA"/>
</dbReference>
<dbReference type="InterPro" id="IPR017972">
    <property type="entry name" value="Cyt_P450_CS"/>
</dbReference>
<protein>
    <recommendedName>
        <fullName evidence="12">Cytochrome P450</fullName>
    </recommendedName>
</protein>
<dbReference type="GO" id="GO:0004497">
    <property type="term" value="F:monooxygenase activity"/>
    <property type="evidence" value="ECO:0007669"/>
    <property type="project" value="UniProtKB-KW"/>
</dbReference>
<reference evidence="10 11" key="1">
    <citation type="submission" date="2019-03" db="EMBL/GenBank/DDBJ databases">
        <title>The genome sequence of a newly discovered highly antifungal drug resistant Aspergillus species, Aspergillus tanneri NIH 1004.</title>
        <authorList>
            <person name="Mounaud S."/>
            <person name="Singh I."/>
            <person name="Joardar V."/>
            <person name="Pakala S."/>
            <person name="Pakala S."/>
            <person name="Venepally P."/>
            <person name="Hoover J."/>
            <person name="Nierman W."/>
            <person name="Chung J."/>
            <person name="Losada L."/>
        </authorList>
    </citation>
    <scope>NUCLEOTIDE SEQUENCE [LARGE SCALE GENOMIC DNA]</scope>
    <source>
        <strain evidence="10 11">NIH1004</strain>
    </source>
</reference>
<evidence type="ECO:0000256" key="1">
    <source>
        <dbReference type="ARBA" id="ARBA00001971"/>
    </source>
</evidence>
<dbReference type="VEuPathDB" id="FungiDB:EYZ11_004222"/>
<evidence type="ECO:0000256" key="6">
    <source>
        <dbReference type="ARBA" id="ARBA00023004"/>
    </source>
</evidence>
<dbReference type="GO" id="GO:0016705">
    <property type="term" value="F:oxidoreductase activity, acting on paired donors, with incorporation or reduction of molecular oxygen"/>
    <property type="evidence" value="ECO:0007669"/>
    <property type="project" value="InterPro"/>
</dbReference>
<evidence type="ECO:0000256" key="9">
    <source>
        <dbReference type="RuleBase" id="RU000461"/>
    </source>
</evidence>
<comment type="cofactor">
    <cofactor evidence="1 8">
        <name>heme</name>
        <dbReference type="ChEBI" id="CHEBI:30413"/>
    </cofactor>
</comment>
<dbReference type="SUPFAM" id="SSF48264">
    <property type="entry name" value="Cytochrome P450"/>
    <property type="match status" value="1"/>
</dbReference>
<keyword evidence="3 8" id="KW-0349">Heme</keyword>
<dbReference type="Pfam" id="PF00067">
    <property type="entry name" value="p450"/>
    <property type="match status" value="1"/>
</dbReference>
<comment type="similarity">
    <text evidence="2 9">Belongs to the cytochrome P450 family.</text>
</comment>
<dbReference type="PRINTS" id="PR00385">
    <property type="entry name" value="P450"/>
</dbReference>
<evidence type="ECO:0000256" key="4">
    <source>
        <dbReference type="ARBA" id="ARBA00022723"/>
    </source>
</evidence>
<accession>A0A4S3JNI3</accession>
<dbReference type="PANTHER" id="PTHR24305">
    <property type="entry name" value="CYTOCHROME P450"/>
    <property type="match status" value="1"/>
</dbReference>
<dbReference type="Gene3D" id="1.10.630.10">
    <property type="entry name" value="Cytochrome P450"/>
    <property type="match status" value="1"/>
</dbReference>
<evidence type="ECO:0000256" key="8">
    <source>
        <dbReference type="PIRSR" id="PIRSR602401-1"/>
    </source>
</evidence>
<name>A0A4S3JNI3_9EURO</name>
<keyword evidence="5 9" id="KW-0560">Oxidoreductase</keyword>
<keyword evidence="7 9" id="KW-0503">Monooxygenase</keyword>
<dbReference type="STRING" id="1220188.A0A4S3JNI3"/>
<dbReference type="GO" id="GO:0020037">
    <property type="term" value="F:heme binding"/>
    <property type="evidence" value="ECO:0007669"/>
    <property type="project" value="InterPro"/>
</dbReference>